<dbReference type="OrthoDB" id="5894719at2"/>
<evidence type="ECO:0000313" key="4">
    <source>
        <dbReference type="EMBL" id="KOY15182.1"/>
    </source>
</evidence>
<evidence type="ECO:0008006" key="6">
    <source>
        <dbReference type="Google" id="ProtNLM"/>
    </source>
</evidence>
<dbReference type="SUPFAM" id="SSF53850">
    <property type="entry name" value="Periplasmic binding protein-like II"/>
    <property type="match status" value="1"/>
</dbReference>
<evidence type="ECO:0000259" key="2">
    <source>
        <dbReference type="Pfam" id="PF00496"/>
    </source>
</evidence>
<dbReference type="Pfam" id="PF00496">
    <property type="entry name" value="SBP_bac_5"/>
    <property type="match status" value="1"/>
</dbReference>
<dbReference type="GO" id="GO:0015833">
    <property type="term" value="P:peptide transport"/>
    <property type="evidence" value="ECO:0007669"/>
    <property type="project" value="TreeGrafter"/>
</dbReference>
<accession>A0A0M9BP02</accession>
<dbReference type="InterPro" id="IPR039424">
    <property type="entry name" value="SBP_5"/>
</dbReference>
<evidence type="ECO:0000313" key="5">
    <source>
        <dbReference type="Proteomes" id="UP000037688"/>
    </source>
</evidence>
<dbReference type="PATRIC" id="fig|1705561.3.peg.3772"/>
<comment type="caution">
    <text evidence="4">The sequence shown here is derived from an EMBL/GenBank/DDBJ whole genome shotgun (WGS) entry which is preliminary data.</text>
</comment>
<dbReference type="InterPro" id="IPR036390">
    <property type="entry name" value="WH_DNA-bd_sf"/>
</dbReference>
<proteinExistence type="predicted"/>
<dbReference type="EMBL" id="LITU01000065">
    <property type="protein sequence ID" value="KOY15182.1"/>
    <property type="molecule type" value="Genomic_DNA"/>
</dbReference>
<dbReference type="Pfam" id="PF12793">
    <property type="entry name" value="SgrR_N"/>
    <property type="match status" value="1"/>
</dbReference>
<dbReference type="InterPro" id="IPR025370">
    <property type="entry name" value="SgrR_HTH_N"/>
</dbReference>
<reference evidence="4 5" key="1">
    <citation type="submission" date="2015-08" db="EMBL/GenBank/DDBJ databases">
        <title>Draft genome sequence of cellulolytic and xylanolytic Paenibacillus sp. A59, isolated from a decaying forest soil from Patagonia, Argentina.</title>
        <authorList>
            <person name="Ghio S."/>
            <person name="Caceres A.M."/>
            <person name="Talia P."/>
            <person name="Grasso D."/>
            <person name="Campos E."/>
        </authorList>
    </citation>
    <scope>NUCLEOTIDE SEQUENCE [LARGE SCALE GENOMIC DNA]</scope>
    <source>
        <strain evidence="4 5">A59</strain>
    </source>
</reference>
<dbReference type="AlphaFoldDB" id="A0A0M9BP02"/>
<name>A0A0M9BP02_9BACL</name>
<dbReference type="PANTHER" id="PTHR30290:SF72">
    <property type="entry name" value="HTH-TYPE TRANSCRIPTIONAL REGULATOR SGRR"/>
    <property type="match status" value="1"/>
</dbReference>
<evidence type="ECO:0000256" key="1">
    <source>
        <dbReference type="ARBA" id="ARBA00023125"/>
    </source>
</evidence>
<feature type="domain" description="Solute-binding protein family 5" evidence="2">
    <location>
        <begin position="178"/>
        <end position="467"/>
    </location>
</feature>
<evidence type="ECO:0000259" key="3">
    <source>
        <dbReference type="Pfam" id="PF12793"/>
    </source>
</evidence>
<dbReference type="InterPro" id="IPR000914">
    <property type="entry name" value="SBP_5_dom"/>
</dbReference>
<protein>
    <recommendedName>
        <fullName evidence="6">ABC transporter substrate-binding protein</fullName>
    </recommendedName>
</protein>
<dbReference type="RefSeq" id="WP_053782165.1">
    <property type="nucleotide sequence ID" value="NZ_LITU01000065.1"/>
</dbReference>
<keyword evidence="5" id="KW-1185">Reference proteome</keyword>
<dbReference type="Proteomes" id="UP000037688">
    <property type="component" value="Unassembled WGS sequence"/>
</dbReference>
<dbReference type="Gene3D" id="3.10.105.10">
    <property type="entry name" value="Dipeptide-binding Protein, Domain 3"/>
    <property type="match status" value="1"/>
</dbReference>
<dbReference type="GO" id="GO:0003677">
    <property type="term" value="F:DNA binding"/>
    <property type="evidence" value="ECO:0007669"/>
    <property type="project" value="UniProtKB-KW"/>
</dbReference>
<dbReference type="SUPFAM" id="SSF46785">
    <property type="entry name" value="Winged helix' DNA-binding domain"/>
    <property type="match status" value="1"/>
</dbReference>
<organism evidence="4 5">
    <name type="scientific">Paenibacillus xylanivorans</name>
    <dbReference type="NCBI Taxonomy" id="1705561"/>
    <lineage>
        <taxon>Bacteria</taxon>
        <taxon>Bacillati</taxon>
        <taxon>Bacillota</taxon>
        <taxon>Bacilli</taxon>
        <taxon>Bacillales</taxon>
        <taxon>Paenibacillaceae</taxon>
        <taxon>Paenibacillus</taxon>
    </lineage>
</organism>
<feature type="domain" description="Transcriptional regulator SgrR N-terminal HTH" evidence="3">
    <location>
        <begin position="7"/>
        <end position="117"/>
    </location>
</feature>
<dbReference type="Gene3D" id="3.40.190.10">
    <property type="entry name" value="Periplasmic binding protein-like II"/>
    <property type="match status" value="1"/>
</dbReference>
<gene>
    <name evidence="4" type="ORF">AMS66_18295</name>
</gene>
<dbReference type="PANTHER" id="PTHR30290">
    <property type="entry name" value="PERIPLASMIC BINDING COMPONENT OF ABC TRANSPORTER"/>
    <property type="match status" value="1"/>
</dbReference>
<sequence length="599" mass="69359">MDTTTTHYVRLATAKELSLKLHEPVPVTIDSLSAALCCTPRNVKFILRKLEEQGFIHWHPGRGRGHHSEMTLLRSVNESLENHLRELIGRGKIKEAIELIGNVDINETLQEQLLRSLNKHMGFHSHVETASGQDVLRMMRSRRQGNLDPAFVYTAFETYLLGQVGNTLVTYDAKSNSFQPDLAHMWECSEDHTVWIFYLRKGVRFHHGRVMTSKDVQATLQRLHGVHSPSIWLYRDIERAEITGDYCIRFKLSRPNRFFLHLFSCIRMTILPYDMDVYERLIGTGPFQITKINEDVLELGAFEAYYGIRPHLDQVHIWFVPDLGPNDRYYELPGTSRLKLPSTDFNTNSINYPALGCQYMLFNFRKEGIHHHPKFRQALRMVYDSVALVKDLGGNRITPAGSFLPWKSEIQDWTESSLEHARELLYSSGYQGETIALSYTLNKDSKAAEWLQRRAQVIGLRLAMCPCEDNIHFGETMNAELIMAEEILEEDWQYGMIHFFKNLSNHFHMCMTPDLQSILDQKLDHFAQLPSIERAELLDEAEEMLRENNWILHGCHMNKRAQLDQSIFGMQTAEFGYMDISQLWIKISSEVCFASKESP</sequence>
<keyword evidence="1" id="KW-0238">DNA-binding</keyword>
<dbReference type="GO" id="GO:1904680">
    <property type="term" value="F:peptide transmembrane transporter activity"/>
    <property type="evidence" value="ECO:0007669"/>
    <property type="project" value="TreeGrafter"/>
</dbReference>